<protein>
    <submittedName>
        <fullName evidence="1">Uncharacterized protein</fullName>
    </submittedName>
</protein>
<dbReference type="EMBL" id="AEUD01000001">
    <property type="protein sequence ID" value="EGD56751.1"/>
    <property type="molecule type" value="Genomic_DNA"/>
</dbReference>
<dbReference type="GO" id="GO:0004176">
    <property type="term" value="F:ATP-dependent peptidase activity"/>
    <property type="evidence" value="ECO:0007669"/>
    <property type="project" value="InterPro"/>
</dbReference>
<dbReference type="AlphaFoldDB" id="F1YEB8"/>
<evidence type="ECO:0000313" key="2">
    <source>
        <dbReference type="Proteomes" id="UP000035065"/>
    </source>
</evidence>
<dbReference type="RefSeq" id="WP_009677316.1">
    <property type="nucleotide sequence ID" value="NZ_AEUD01000001.1"/>
</dbReference>
<dbReference type="GO" id="GO:0005524">
    <property type="term" value="F:ATP binding"/>
    <property type="evidence" value="ECO:0007669"/>
    <property type="project" value="InterPro"/>
</dbReference>
<evidence type="ECO:0000313" key="1">
    <source>
        <dbReference type="EMBL" id="EGD56751.1"/>
    </source>
</evidence>
<reference evidence="1 2" key="1">
    <citation type="journal article" date="2011" name="J. Bacteriol.">
        <title>Draft Genome Sequence of Gordonia neofelifaecis NRRL B-59395, a Cholesterol-Degrading Actinomycete.</title>
        <authorList>
            <person name="Ge F."/>
            <person name="Li W."/>
            <person name="Chen G."/>
            <person name="Liu Y."/>
            <person name="Zhang G."/>
            <person name="Yong B."/>
            <person name="Wang Q."/>
            <person name="Wang N."/>
            <person name="Huang Z."/>
            <person name="Li W."/>
            <person name="Wang J."/>
            <person name="Wu C."/>
            <person name="Xie Q."/>
            <person name="Liu G."/>
        </authorList>
    </citation>
    <scope>NUCLEOTIDE SEQUENCE [LARGE SCALE GENOMIC DNA]</scope>
    <source>
        <strain evidence="1 2">NRRL B-59395</strain>
    </source>
</reference>
<keyword evidence="2" id="KW-1185">Reference proteome</keyword>
<dbReference type="InterPro" id="IPR037219">
    <property type="entry name" value="Peptidase_M41-like"/>
</dbReference>
<name>F1YEB8_9ACTN</name>
<dbReference type="eggNOG" id="ENOG5031W1B">
    <property type="taxonomic scope" value="Bacteria"/>
</dbReference>
<proteinExistence type="predicted"/>
<dbReference type="SUPFAM" id="SSF140990">
    <property type="entry name" value="FtsH protease domain-like"/>
    <property type="match status" value="1"/>
</dbReference>
<organism evidence="1 2">
    <name type="scientific">Gordonia neofelifaecis NRRL B-59395</name>
    <dbReference type="NCBI Taxonomy" id="644548"/>
    <lineage>
        <taxon>Bacteria</taxon>
        <taxon>Bacillati</taxon>
        <taxon>Actinomycetota</taxon>
        <taxon>Actinomycetes</taxon>
        <taxon>Mycobacteriales</taxon>
        <taxon>Gordoniaceae</taxon>
        <taxon>Gordonia</taxon>
    </lineage>
</organism>
<gene>
    <name evidence="1" type="ORF">SCNU_00195</name>
</gene>
<dbReference type="Proteomes" id="UP000035065">
    <property type="component" value="Unassembled WGS sequence"/>
</dbReference>
<dbReference type="OrthoDB" id="4619573at2"/>
<dbReference type="STRING" id="644548.SCNU_00195"/>
<sequence length="179" mass="19563">MTSRGARRAEIAVHEAGHSVAAVLLGARVNGIHVGDELFADRPGWTKYVIRDDVRVPDREIIYAGPWAEARWRAGRAPGRSQIMAALAGTEDLDDLQAAQSSGELLPSRDVNEALEELWRPAILPVAKLLCEHGTLTHRDVADVLGLSTFDGPIFSTLAGPDRGWHLRCRSRSRPPTFA</sequence>
<comment type="caution">
    <text evidence="1">The sequence shown here is derived from an EMBL/GenBank/DDBJ whole genome shotgun (WGS) entry which is preliminary data.</text>
</comment>
<accession>F1YEB8</accession>
<dbReference type="GO" id="GO:0006508">
    <property type="term" value="P:proteolysis"/>
    <property type="evidence" value="ECO:0007669"/>
    <property type="project" value="InterPro"/>
</dbReference>
<dbReference type="GO" id="GO:0004222">
    <property type="term" value="F:metalloendopeptidase activity"/>
    <property type="evidence" value="ECO:0007669"/>
    <property type="project" value="InterPro"/>
</dbReference>